<keyword evidence="8" id="KW-1185">Reference proteome</keyword>
<dbReference type="PANTHER" id="PTHR10641">
    <property type="entry name" value="MYB FAMILY TRANSCRIPTION FACTOR"/>
    <property type="match status" value="1"/>
</dbReference>
<organism evidence="7 8">
    <name type="scientific">Tetracentron sinense</name>
    <name type="common">Spur-leaf</name>
    <dbReference type="NCBI Taxonomy" id="13715"/>
    <lineage>
        <taxon>Eukaryota</taxon>
        <taxon>Viridiplantae</taxon>
        <taxon>Streptophyta</taxon>
        <taxon>Embryophyta</taxon>
        <taxon>Tracheophyta</taxon>
        <taxon>Spermatophyta</taxon>
        <taxon>Magnoliopsida</taxon>
        <taxon>Trochodendrales</taxon>
        <taxon>Trochodendraceae</taxon>
        <taxon>Tetracentron</taxon>
    </lineage>
</organism>
<evidence type="ECO:0000256" key="2">
    <source>
        <dbReference type="ARBA" id="ARBA00023125"/>
    </source>
</evidence>
<dbReference type="PROSITE" id="PS51294">
    <property type="entry name" value="HTH_MYB"/>
    <property type="match status" value="1"/>
</dbReference>
<dbReference type="EMBL" id="JABCRI010000006">
    <property type="protein sequence ID" value="KAF8404601.1"/>
    <property type="molecule type" value="Genomic_DNA"/>
</dbReference>
<evidence type="ECO:0000259" key="5">
    <source>
        <dbReference type="PROSITE" id="PS50090"/>
    </source>
</evidence>
<accession>A0A834ZJ13</accession>
<dbReference type="Proteomes" id="UP000655225">
    <property type="component" value="Unassembled WGS sequence"/>
</dbReference>
<comment type="caution">
    <text evidence="7">The sequence shown here is derived from an EMBL/GenBank/DDBJ whole genome shotgun (WGS) entry which is preliminary data.</text>
</comment>
<dbReference type="PANTHER" id="PTHR10641:SF1387">
    <property type="entry name" value="OS08G0486300 PROTEIN"/>
    <property type="match status" value="1"/>
</dbReference>
<dbReference type="CDD" id="cd00167">
    <property type="entry name" value="SANT"/>
    <property type="match status" value="1"/>
</dbReference>
<dbReference type="Pfam" id="PF00249">
    <property type="entry name" value="Myb_DNA-binding"/>
    <property type="match status" value="1"/>
</dbReference>
<dbReference type="GO" id="GO:0003677">
    <property type="term" value="F:DNA binding"/>
    <property type="evidence" value="ECO:0007669"/>
    <property type="project" value="UniProtKB-KW"/>
</dbReference>
<feature type="domain" description="Myb-like" evidence="5">
    <location>
        <begin position="9"/>
        <end position="42"/>
    </location>
</feature>
<protein>
    <submittedName>
        <fullName evidence="7">Uncharacterized protein</fullName>
    </submittedName>
</protein>
<dbReference type="OrthoDB" id="2143914at2759"/>
<evidence type="ECO:0000256" key="1">
    <source>
        <dbReference type="ARBA" id="ARBA00004123"/>
    </source>
</evidence>
<evidence type="ECO:0000259" key="6">
    <source>
        <dbReference type="PROSITE" id="PS51294"/>
    </source>
</evidence>
<reference evidence="7 8" key="1">
    <citation type="submission" date="2020-04" db="EMBL/GenBank/DDBJ databases">
        <title>Plant Genome Project.</title>
        <authorList>
            <person name="Zhang R.-G."/>
        </authorList>
    </citation>
    <scope>NUCLEOTIDE SEQUENCE [LARGE SCALE GENOMIC DNA]</scope>
    <source>
        <strain evidence="7">YNK0</strain>
        <tissue evidence="7">Leaf</tissue>
    </source>
</reference>
<evidence type="ECO:0000256" key="4">
    <source>
        <dbReference type="SAM" id="MobiDB-lite"/>
    </source>
</evidence>
<dbReference type="InterPro" id="IPR015495">
    <property type="entry name" value="Myb_TF_plants"/>
</dbReference>
<dbReference type="InterPro" id="IPR009057">
    <property type="entry name" value="Homeodomain-like_sf"/>
</dbReference>
<dbReference type="InterPro" id="IPR017930">
    <property type="entry name" value="Myb_dom"/>
</dbReference>
<keyword evidence="2" id="KW-0238">DNA-binding</keyword>
<evidence type="ECO:0000313" key="7">
    <source>
        <dbReference type="EMBL" id="KAF8404601.1"/>
    </source>
</evidence>
<dbReference type="SUPFAM" id="SSF46689">
    <property type="entry name" value="Homeodomain-like"/>
    <property type="match status" value="1"/>
</dbReference>
<dbReference type="OMA" id="LNDITDM"/>
<name>A0A834ZJ13_TETSI</name>
<sequence length="255" mass="28444">MGRSPCCDENGLKKGPWTPEEDQKLVHYIQEHGHGSWRALPKLAGLYLFSSLPQLLALANLRDFMEHHPWEEHAVRLKTEASQLARLQYIQLLLQSSNSMTTSSYSQTSITDMEAFTMLNSISPITENPILNSSLLEIPTTFSLGISTTQPLRDLIPFSHLPDLQMPCNFQTPLNSKMGQGSLFPVFNQEDNITESPWLPPSLSPPPPTTETSISNPGDACSTSSYGGEAPSFWPDQLLLEDPFMINEIAYKQSH</sequence>
<evidence type="ECO:0000313" key="8">
    <source>
        <dbReference type="Proteomes" id="UP000655225"/>
    </source>
</evidence>
<evidence type="ECO:0000256" key="3">
    <source>
        <dbReference type="ARBA" id="ARBA00023242"/>
    </source>
</evidence>
<dbReference type="AlphaFoldDB" id="A0A834ZJ13"/>
<dbReference type="GO" id="GO:0005634">
    <property type="term" value="C:nucleus"/>
    <property type="evidence" value="ECO:0007669"/>
    <property type="project" value="UniProtKB-SubCell"/>
</dbReference>
<comment type="subcellular location">
    <subcellularLocation>
        <location evidence="1">Nucleus</location>
    </subcellularLocation>
</comment>
<dbReference type="Gene3D" id="1.10.10.60">
    <property type="entry name" value="Homeodomain-like"/>
    <property type="match status" value="1"/>
</dbReference>
<feature type="compositionally biased region" description="Pro residues" evidence="4">
    <location>
        <begin position="198"/>
        <end position="209"/>
    </location>
</feature>
<keyword evidence="3" id="KW-0539">Nucleus</keyword>
<proteinExistence type="predicted"/>
<feature type="region of interest" description="Disordered" evidence="4">
    <location>
        <begin position="195"/>
        <end position="228"/>
    </location>
</feature>
<dbReference type="PROSITE" id="PS50090">
    <property type="entry name" value="MYB_LIKE"/>
    <property type="match status" value="1"/>
</dbReference>
<gene>
    <name evidence="7" type="ORF">HHK36_009488</name>
</gene>
<feature type="domain" description="HTH myb-type" evidence="6">
    <location>
        <begin position="9"/>
        <end position="38"/>
    </location>
</feature>
<dbReference type="InterPro" id="IPR001005">
    <property type="entry name" value="SANT/Myb"/>
</dbReference>